<proteinExistence type="predicted"/>
<name>A0A085NIX5_9BILA</name>
<accession>A0A085NIX5</accession>
<organism evidence="2">
    <name type="scientific">Trichuris suis</name>
    <name type="common">pig whipworm</name>
    <dbReference type="NCBI Taxonomy" id="68888"/>
    <lineage>
        <taxon>Eukaryota</taxon>
        <taxon>Metazoa</taxon>
        <taxon>Ecdysozoa</taxon>
        <taxon>Nematoda</taxon>
        <taxon>Enoplea</taxon>
        <taxon>Dorylaimia</taxon>
        <taxon>Trichinellida</taxon>
        <taxon>Trichuridae</taxon>
        <taxon>Trichuris</taxon>
    </lineage>
</organism>
<gene>
    <name evidence="1" type="ORF">M513_07946</name>
    <name evidence="2" type="ORF">M514_07946</name>
</gene>
<evidence type="ECO:0000313" key="1">
    <source>
        <dbReference type="EMBL" id="KFD51182.1"/>
    </source>
</evidence>
<evidence type="ECO:0000313" key="2">
    <source>
        <dbReference type="EMBL" id="KFD69421.1"/>
    </source>
</evidence>
<sequence length="101" mass="11451">MPKDTEDTLCNLLRSDEAIQSVYDRYIENEHLVQESLLAKELRTEAMVKSIFHMVSDFFKENEIPLKNILTVATNGAHDGLPSYIHCTSECGDGCFDNALR</sequence>
<evidence type="ECO:0000313" key="3">
    <source>
        <dbReference type="Proteomes" id="UP000030764"/>
    </source>
</evidence>
<dbReference type="EMBL" id="KL363242">
    <property type="protein sequence ID" value="KFD51182.1"/>
    <property type="molecule type" value="Genomic_DNA"/>
</dbReference>
<dbReference type="Proteomes" id="UP000030764">
    <property type="component" value="Unassembled WGS sequence"/>
</dbReference>
<dbReference type="OrthoDB" id="1101576at2759"/>
<protein>
    <recommendedName>
        <fullName evidence="4">DUF4371 domain-containing protein</fullName>
    </recommendedName>
</protein>
<reference evidence="2 3" key="1">
    <citation type="journal article" date="2014" name="Nat. Genet.">
        <title>Genome and transcriptome of the porcine whipworm Trichuris suis.</title>
        <authorList>
            <person name="Jex A.R."/>
            <person name="Nejsum P."/>
            <person name="Schwarz E.M."/>
            <person name="Hu L."/>
            <person name="Young N.D."/>
            <person name="Hall R.S."/>
            <person name="Korhonen P.K."/>
            <person name="Liao S."/>
            <person name="Thamsborg S."/>
            <person name="Xia J."/>
            <person name="Xu P."/>
            <person name="Wang S."/>
            <person name="Scheerlinck J.P."/>
            <person name="Hofmann A."/>
            <person name="Sternberg P.W."/>
            <person name="Wang J."/>
            <person name="Gasser R.B."/>
        </authorList>
    </citation>
    <scope>NUCLEOTIDE SEQUENCE [LARGE SCALE GENOMIC DNA]</scope>
    <source>
        <strain evidence="2">DCEP-RM93F</strain>
        <strain evidence="1">DCEP-RM93M</strain>
    </source>
</reference>
<dbReference type="Proteomes" id="UP000030758">
    <property type="component" value="Unassembled WGS sequence"/>
</dbReference>
<dbReference type="AlphaFoldDB" id="A0A085NIX5"/>
<evidence type="ECO:0008006" key="4">
    <source>
        <dbReference type="Google" id="ProtNLM"/>
    </source>
</evidence>
<dbReference type="EMBL" id="KL367495">
    <property type="protein sequence ID" value="KFD69421.1"/>
    <property type="molecule type" value="Genomic_DNA"/>
</dbReference>
<keyword evidence="3" id="KW-1185">Reference proteome</keyword>